<dbReference type="PANTHER" id="PTHR21621">
    <property type="entry name" value="RIBOSOMAL PROTEIN S6 MODIFICATION PROTEIN"/>
    <property type="match status" value="1"/>
</dbReference>
<dbReference type="Pfam" id="PF14401">
    <property type="entry name" value="RLAN"/>
    <property type="match status" value="1"/>
</dbReference>
<dbReference type="GO" id="GO:0005524">
    <property type="term" value="F:ATP binding"/>
    <property type="evidence" value="ECO:0007669"/>
    <property type="project" value="UniProtKB-UniRule"/>
</dbReference>
<protein>
    <submittedName>
        <fullName evidence="4">Ribosomal protein S6 glutaminyl transferase related protein</fullName>
    </submittedName>
</protein>
<keyword evidence="4" id="KW-0808">Transferase</keyword>
<dbReference type="STRING" id="1137280.D777_01304"/>
<dbReference type="InterPro" id="IPR013815">
    <property type="entry name" value="ATP_grasp_subdomain_1"/>
</dbReference>
<dbReference type="PATRIC" id="fig|1137280.3.peg.1119"/>
<dbReference type="InterPro" id="IPR011761">
    <property type="entry name" value="ATP-grasp"/>
</dbReference>
<dbReference type="OrthoDB" id="9800957at2"/>
<keyword evidence="2" id="KW-0067">ATP-binding</keyword>
<evidence type="ECO:0000256" key="1">
    <source>
        <dbReference type="ARBA" id="ARBA00023211"/>
    </source>
</evidence>
<evidence type="ECO:0000313" key="5">
    <source>
        <dbReference type="Proteomes" id="UP000035057"/>
    </source>
</evidence>
<sequence>MSRLLIVVDRVKDWAPYYPSDDVLTFDQYLQFSSPSTGRVRVINLCQSARYLSQGYYCSLLAEARGHHVVPSVLTLNDLGRKGLFSLELEELDSSVVNWLEASGAAIDPASDDRDATHEVRIRTYFGQAEQPELKPVARALFERFPCPILNVVFKRRKQWQIESMRPGAPSDLDEHEQDLFAAAFDGFSSMVWRKPRTRRRYRFDLAVLVNPEEDMPPSDQVALKRFEKAGRKLGINVEQITRRDYMRLPEYDGLFIRETTAIDHHTYRFARKADAEGMVVIDDPASILKCTNKVFLADLLKNNKVPTPKTMILSKDRKEAADQVMEEIGFPVVLKIPDGAFSRGVTKAENEASLRAGLRALFKQSALVLAQEYLYTDYDWRIGVLGGRAIYACKYMMVKGHWQIYQHGDASIESGDFETLPTYEVPKNVIQAALNATRLIGNGLYGVDIKQSGNRVAVIEVNDNPSIDAGVEDRFLGGELYTLIMQEFLSRMEEKRRR</sequence>
<evidence type="ECO:0000313" key="4">
    <source>
        <dbReference type="EMBL" id="KEF32670.1"/>
    </source>
</evidence>
<dbReference type="Gene3D" id="3.30.1490.20">
    <property type="entry name" value="ATP-grasp fold, A domain"/>
    <property type="match status" value="1"/>
</dbReference>
<evidence type="ECO:0000259" key="3">
    <source>
        <dbReference type="PROSITE" id="PS50975"/>
    </source>
</evidence>
<keyword evidence="1" id="KW-0464">Manganese</keyword>
<dbReference type="GO" id="GO:0046872">
    <property type="term" value="F:metal ion binding"/>
    <property type="evidence" value="ECO:0007669"/>
    <property type="project" value="InterPro"/>
</dbReference>
<feature type="domain" description="ATP-grasp" evidence="3">
    <location>
        <begin position="298"/>
        <end position="490"/>
    </location>
</feature>
<dbReference type="Proteomes" id="UP000035057">
    <property type="component" value="Unassembled WGS sequence"/>
</dbReference>
<dbReference type="RefSeq" id="WP_036129427.1">
    <property type="nucleotide sequence ID" value="NZ_ANIE01000003.1"/>
</dbReference>
<dbReference type="PROSITE" id="PS50975">
    <property type="entry name" value="ATP_GRASP"/>
    <property type="match status" value="1"/>
</dbReference>
<dbReference type="EMBL" id="ANIE01000003">
    <property type="protein sequence ID" value="KEF32670.1"/>
    <property type="molecule type" value="Genomic_DNA"/>
</dbReference>
<organism evidence="4 5">
    <name type="scientific">Marinobacter nitratireducens</name>
    <dbReference type="NCBI Taxonomy" id="1137280"/>
    <lineage>
        <taxon>Bacteria</taxon>
        <taxon>Pseudomonadati</taxon>
        <taxon>Pseudomonadota</taxon>
        <taxon>Gammaproteobacteria</taxon>
        <taxon>Pseudomonadales</taxon>
        <taxon>Marinobacteraceae</taxon>
        <taxon>Marinobacter</taxon>
    </lineage>
</organism>
<dbReference type="GO" id="GO:0009432">
    <property type="term" value="P:SOS response"/>
    <property type="evidence" value="ECO:0007669"/>
    <property type="project" value="TreeGrafter"/>
</dbReference>
<evidence type="ECO:0000256" key="2">
    <source>
        <dbReference type="PROSITE-ProRule" id="PRU00409"/>
    </source>
</evidence>
<dbReference type="PANTHER" id="PTHR21621:SF0">
    <property type="entry name" value="BETA-CITRYLGLUTAMATE SYNTHASE B-RELATED"/>
    <property type="match status" value="1"/>
</dbReference>
<dbReference type="InterPro" id="IPR013651">
    <property type="entry name" value="ATP-grasp_RimK-type"/>
</dbReference>
<dbReference type="Gene3D" id="3.30.470.20">
    <property type="entry name" value="ATP-grasp fold, B domain"/>
    <property type="match status" value="1"/>
</dbReference>
<dbReference type="Pfam" id="PF08443">
    <property type="entry name" value="RimK"/>
    <property type="match status" value="1"/>
</dbReference>
<keyword evidence="5" id="KW-1185">Reference proteome</keyword>
<dbReference type="InterPro" id="IPR025839">
    <property type="entry name" value="RLAN_dom"/>
</dbReference>
<dbReference type="GO" id="GO:0016740">
    <property type="term" value="F:transferase activity"/>
    <property type="evidence" value="ECO:0007669"/>
    <property type="project" value="UniProtKB-KW"/>
</dbReference>
<keyword evidence="2" id="KW-0547">Nucleotide-binding</keyword>
<dbReference type="GO" id="GO:0018169">
    <property type="term" value="F:ribosomal S6-glutamic acid ligase activity"/>
    <property type="evidence" value="ECO:0007669"/>
    <property type="project" value="TreeGrafter"/>
</dbReference>
<gene>
    <name evidence="4" type="ORF">D777_01304</name>
</gene>
<dbReference type="GO" id="GO:0005737">
    <property type="term" value="C:cytoplasm"/>
    <property type="evidence" value="ECO:0007669"/>
    <property type="project" value="TreeGrafter"/>
</dbReference>
<dbReference type="SUPFAM" id="SSF56059">
    <property type="entry name" value="Glutathione synthetase ATP-binding domain-like"/>
    <property type="match status" value="1"/>
</dbReference>
<dbReference type="AlphaFoldDB" id="A0A072NHS7"/>
<reference evidence="4 5" key="1">
    <citation type="submission" date="2012-12" db="EMBL/GenBank/DDBJ databases">
        <title>Genome assembly of Marinobacter sp. AK21.</title>
        <authorList>
            <person name="Khatri I."/>
            <person name="Kumar R."/>
            <person name="Vaidya B."/>
            <person name="Subramanian S."/>
            <person name="Pinnaka A."/>
        </authorList>
    </citation>
    <scope>NUCLEOTIDE SEQUENCE [LARGE SCALE GENOMIC DNA]</scope>
    <source>
        <strain evidence="4 5">AK21</strain>
    </source>
</reference>
<name>A0A072NHS7_9GAMM</name>
<accession>A0A072NHS7</accession>
<proteinExistence type="predicted"/>
<comment type="caution">
    <text evidence="4">The sequence shown here is derived from an EMBL/GenBank/DDBJ whole genome shotgun (WGS) entry which is preliminary data.</text>
</comment>